<dbReference type="Gene3D" id="1.10.1200.10">
    <property type="entry name" value="ACP-like"/>
    <property type="match status" value="1"/>
</dbReference>
<dbReference type="Pfam" id="PF14765">
    <property type="entry name" value="PS-DH"/>
    <property type="match status" value="1"/>
</dbReference>
<dbReference type="GO" id="GO:0004312">
    <property type="term" value="F:fatty acid synthase activity"/>
    <property type="evidence" value="ECO:0007669"/>
    <property type="project" value="TreeGrafter"/>
</dbReference>
<dbReference type="PROSITE" id="PS52019">
    <property type="entry name" value="PKS_MFAS_DH"/>
    <property type="match status" value="1"/>
</dbReference>
<feature type="domain" description="Carrier" evidence="10">
    <location>
        <begin position="2517"/>
        <end position="2595"/>
    </location>
</feature>
<dbReference type="SMART" id="SM00825">
    <property type="entry name" value="PKS_KS"/>
    <property type="match status" value="1"/>
</dbReference>
<dbReference type="InterPro" id="IPR014031">
    <property type="entry name" value="Ketoacyl_synth_C"/>
</dbReference>
<dbReference type="STRING" id="60169.A0A1V6NNQ4"/>
<evidence type="ECO:0000313" key="13">
    <source>
        <dbReference type="EMBL" id="OQD66219.1"/>
    </source>
</evidence>
<proteinExistence type="predicted"/>
<dbReference type="GO" id="GO:0031177">
    <property type="term" value="F:phosphopantetheine binding"/>
    <property type="evidence" value="ECO:0007669"/>
    <property type="project" value="InterPro"/>
</dbReference>
<feature type="region of interest" description="N-terminal hotdog fold" evidence="8">
    <location>
        <begin position="980"/>
        <end position="1119"/>
    </location>
</feature>
<dbReference type="InterPro" id="IPR001227">
    <property type="entry name" value="Ac_transferase_dom_sf"/>
</dbReference>
<dbReference type="Pfam" id="PF08240">
    <property type="entry name" value="ADH_N"/>
    <property type="match status" value="1"/>
</dbReference>
<feature type="region of interest" description="C-terminal hotdog fold" evidence="8">
    <location>
        <begin position="1149"/>
        <end position="1303"/>
    </location>
</feature>
<dbReference type="SMART" id="SM00823">
    <property type="entry name" value="PKS_PP"/>
    <property type="match status" value="1"/>
</dbReference>
<dbReference type="InterPro" id="IPR014043">
    <property type="entry name" value="Acyl_transferase_dom"/>
</dbReference>
<evidence type="ECO:0000256" key="2">
    <source>
        <dbReference type="ARBA" id="ARBA00022553"/>
    </source>
</evidence>
<dbReference type="Pfam" id="PF22336">
    <property type="entry name" value="RhiE-like_linker"/>
    <property type="match status" value="1"/>
</dbReference>
<dbReference type="PROSITE" id="PS50075">
    <property type="entry name" value="CARRIER"/>
    <property type="match status" value="1"/>
</dbReference>
<dbReference type="Gene3D" id="3.10.129.110">
    <property type="entry name" value="Polyketide synthase dehydratase"/>
    <property type="match status" value="1"/>
</dbReference>
<gene>
    <name evidence="13" type="ORF">PENPOL_c005G03784</name>
</gene>
<dbReference type="InterPro" id="IPR042104">
    <property type="entry name" value="PKS_dehydratase_sf"/>
</dbReference>
<dbReference type="Gene3D" id="3.40.50.720">
    <property type="entry name" value="NAD(P)-binding Rossmann-like Domain"/>
    <property type="match status" value="2"/>
</dbReference>
<dbReference type="InterPro" id="IPR016039">
    <property type="entry name" value="Thiolase-like"/>
</dbReference>
<organism evidence="13 14">
    <name type="scientific">Penicillium polonicum</name>
    <dbReference type="NCBI Taxonomy" id="60169"/>
    <lineage>
        <taxon>Eukaryota</taxon>
        <taxon>Fungi</taxon>
        <taxon>Dikarya</taxon>
        <taxon>Ascomycota</taxon>
        <taxon>Pezizomycotina</taxon>
        <taxon>Eurotiomycetes</taxon>
        <taxon>Eurotiomycetidae</taxon>
        <taxon>Eurotiales</taxon>
        <taxon>Aspergillaceae</taxon>
        <taxon>Penicillium</taxon>
    </lineage>
</organism>
<keyword evidence="1" id="KW-0596">Phosphopantetheine</keyword>
<dbReference type="InterPro" id="IPR016036">
    <property type="entry name" value="Malonyl_transacylase_ACP-bd"/>
</dbReference>
<keyword evidence="7" id="KW-0012">Acyltransferase</keyword>
<keyword evidence="4" id="KW-0677">Repeat</keyword>
<dbReference type="InterPro" id="IPR013968">
    <property type="entry name" value="PKS_KR"/>
</dbReference>
<feature type="region of interest" description="Disordered" evidence="9">
    <location>
        <begin position="444"/>
        <end position="463"/>
    </location>
</feature>
<evidence type="ECO:0000256" key="4">
    <source>
        <dbReference type="ARBA" id="ARBA00022737"/>
    </source>
</evidence>
<dbReference type="CDD" id="cd05195">
    <property type="entry name" value="enoyl_red"/>
    <property type="match status" value="1"/>
</dbReference>
<dbReference type="InterPro" id="IPR049551">
    <property type="entry name" value="PKS_DH_C"/>
</dbReference>
<dbReference type="SMART" id="SM00829">
    <property type="entry name" value="PKS_ER"/>
    <property type="match status" value="1"/>
</dbReference>
<dbReference type="Pfam" id="PF08659">
    <property type="entry name" value="KR"/>
    <property type="match status" value="1"/>
</dbReference>
<reference evidence="14" key="1">
    <citation type="journal article" date="2017" name="Nat. Microbiol.">
        <title>Global analysis of biosynthetic gene clusters reveals vast potential of secondary metabolite production in Penicillium species.</title>
        <authorList>
            <person name="Nielsen J.C."/>
            <person name="Grijseels S."/>
            <person name="Prigent S."/>
            <person name="Ji B."/>
            <person name="Dainat J."/>
            <person name="Nielsen K.F."/>
            <person name="Frisvad J.C."/>
            <person name="Workman M."/>
            <person name="Nielsen J."/>
        </authorList>
    </citation>
    <scope>NUCLEOTIDE SEQUENCE [LARGE SCALE GENOMIC DNA]</scope>
    <source>
        <strain evidence="14">IBT 4502</strain>
    </source>
</reference>
<dbReference type="CDD" id="cd00833">
    <property type="entry name" value="PKS"/>
    <property type="match status" value="1"/>
</dbReference>
<evidence type="ECO:0000256" key="5">
    <source>
        <dbReference type="ARBA" id="ARBA00022857"/>
    </source>
</evidence>
<keyword evidence="2" id="KW-0597">Phosphoprotein</keyword>
<dbReference type="CDD" id="cd02440">
    <property type="entry name" value="AdoMet_MTases"/>
    <property type="match status" value="1"/>
</dbReference>
<evidence type="ECO:0000256" key="3">
    <source>
        <dbReference type="ARBA" id="ARBA00022679"/>
    </source>
</evidence>
<dbReference type="PANTHER" id="PTHR43775:SF22">
    <property type="entry name" value="SYNTHASE, PUTATIVE (JCVI)-RELATED"/>
    <property type="match status" value="1"/>
</dbReference>
<dbReference type="Pfam" id="PF08242">
    <property type="entry name" value="Methyltransf_12"/>
    <property type="match status" value="1"/>
</dbReference>
<dbReference type="InterPro" id="IPR049552">
    <property type="entry name" value="PKS_DH_N"/>
</dbReference>
<feature type="active site" description="Proton donor; for dehydratase activity" evidence="8">
    <location>
        <position position="1214"/>
    </location>
</feature>
<feature type="active site" description="Proton acceptor; for dehydratase activity" evidence="8">
    <location>
        <position position="1012"/>
    </location>
</feature>
<dbReference type="GO" id="GO:1901336">
    <property type="term" value="P:lactone biosynthetic process"/>
    <property type="evidence" value="ECO:0007669"/>
    <property type="project" value="UniProtKB-ARBA"/>
</dbReference>
<evidence type="ECO:0000256" key="6">
    <source>
        <dbReference type="ARBA" id="ARBA00023268"/>
    </source>
</evidence>
<dbReference type="InterPro" id="IPR050091">
    <property type="entry name" value="PKS_NRPS_Biosynth_Enz"/>
</dbReference>
<dbReference type="InterPro" id="IPR020806">
    <property type="entry name" value="PKS_PP-bd"/>
</dbReference>
<dbReference type="GO" id="GO:0006633">
    <property type="term" value="P:fatty acid biosynthetic process"/>
    <property type="evidence" value="ECO:0007669"/>
    <property type="project" value="TreeGrafter"/>
</dbReference>
<evidence type="ECO:0000256" key="9">
    <source>
        <dbReference type="SAM" id="MobiDB-lite"/>
    </source>
</evidence>
<protein>
    <submittedName>
        <fullName evidence="13">Uncharacterized protein</fullName>
    </submittedName>
</protein>
<dbReference type="PANTHER" id="PTHR43775">
    <property type="entry name" value="FATTY ACID SYNTHASE"/>
    <property type="match status" value="1"/>
</dbReference>
<dbReference type="GO" id="GO:0030639">
    <property type="term" value="P:polyketide biosynthetic process"/>
    <property type="evidence" value="ECO:0007669"/>
    <property type="project" value="UniProtKB-ARBA"/>
</dbReference>
<dbReference type="Pfam" id="PF02801">
    <property type="entry name" value="Ketoacyl-synt_C"/>
    <property type="match status" value="1"/>
</dbReference>
<evidence type="ECO:0000256" key="1">
    <source>
        <dbReference type="ARBA" id="ARBA00022450"/>
    </source>
</evidence>
<dbReference type="SUPFAM" id="SSF53901">
    <property type="entry name" value="Thiolase-like"/>
    <property type="match status" value="1"/>
</dbReference>
<dbReference type="SUPFAM" id="SSF52151">
    <property type="entry name" value="FabD/lysophospholipase-like"/>
    <property type="match status" value="1"/>
</dbReference>
<evidence type="ECO:0000256" key="7">
    <source>
        <dbReference type="ARBA" id="ARBA00023315"/>
    </source>
</evidence>
<dbReference type="Gene3D" id="3.90.180.10">
    <property type="entry name" value="Medium-chain alcohol dehydrogenases, catalytic domain"/>
    <property type="match status" value="1"/>
</dbReference>
<dbReference type="Pfam" id="PF23297">
    <property type="entry name" value="ACP_SdgA_C"/>
    <property type="match status" value="1"/>
</dbReference>
<dbReference type="InterPro" id="IPR032821">
    <property type="entry name" value="PKS_assoc"/>
</dbReference>
<dbReference type="SUPFAM" id="SSF47336">
    <property type="entry name" value="ACP-like"/>
    <property type="match status" value="1"/>
</dbReference>
<evidence type="ECO:0000259" key="10">
    <source>
        <dbReference type="PROSITE" id="PS50075"/>
    </source>
</evidence>
<dbReference type="OrthoDB" id="329835at2759"/>
<dbReference type="InterPro" id="IPR013217">
    <property type="entry name" value="Methyltransf_12"/>
</dbReference>
<dbReference type="InterPro" id="IPR029063">
    <property type="entry name" value="SAM-dependent_MTases_sf"/>
</dbReference>
<dbReference type="InterPro" id="IPR016035">
    <property type="entry name" value="Acyl_Trfase/lysoPLipase"/>
</dbReference>
<evidence type="ECO:0000259" key="11">
    <source>
        <dbReference type="PROSITE" id="PS52004"/>
    </source>
</evidence>
<dbReference type="InterPro" id="IPR036291">
    <property type="entry name" value="NAD(P)-bd_dom_sf"/>
</dbReference>
<dbReference type="InterPro" id="IPR049900">
    <property type="entry name" value="PKS_mFAS_DH"/>
</dbReference>
<dbReference type="InterPro" id="IPR011032">
    <property type="entry name" value="GroES-like_sf"/>
</dbReference>
<dbReference type="SUPFAM" id="SSF53335">
    <property type="entry name" value="S-adenosyl-L-methionine-dependent methyltransferases"/>
    <property type="match status" value="1"/>
</dbReference>
<keyword evidence="5" id="KW-0521">NADP</keyword>
<sequence length="2637" mass="288575">MSPDSPAPAPIAIIGVGCRLPGGANNLDKLWKLLSEGRSGRTKIPADRWSAEEWYDAYPDAKQSMVTKHGFFLEEDISQFDAKFFGISSTEAHAMDPQQRLFLMTTYEALEDAAIPIETLRGSNTGVFASIFERSYDRMGHKDLSTISNTHMNGTGEAILSNRISYCFDLKGPCMTIDTGCSGSLVALHQACQSIRLGESDLTLVGGSQLVIHPDVPTIMSSMGMLNPDGKSYAFDSRGEGYGRGEGVATIVLKRLDRALEDGDRVHAVIVNSGTNQDGKTSGLNTPNGDAQAALSSRVYREAGLSPADTSFVEAHGTGTQVGDREEIASIYKVFCEGVARTDDLYVGSIKPNVGHLEATSGIAGLLKTILVLKHAQIPPNLNFIKPKPSLKLYEKNINIATELTQLPTPRNGGPVRVSLNSFGYGGTNCHVILEAAGPGRTKNGMNSIMSKGTKSNGVKSNGVESDDVGCNDAMINGTMAKGTNTNQKENMKNELSDTNQTYTSNSTTSHCPELIVLSASTVKALLSRAQDLGLWIETHQVAPKTLHSLSYTLGVHRSALAYRRAIVASTTEELMAELNVPGPQRKTVPRAPVTFVFSGQGAQWHAMGLELIQSSRVFQLSISAMEDALRRQGCTWSLMEELSRSPEHSRVGEAEIAQPATTAVQIALVDLLESFSIRPSRVVGHSSGEIAAAYAAGALSLESAILVAYQRGLSSAKAKKMADVPGAMMAVSLDETEAMWYLKKLTRGAAVVACVNSPSSQTLSGDETAIDEIKEVLDKDGIFARKLRADTAYHSHHMEPVAQDYQEAIRSIESSGVRDGVTFYSSVTGAMKLSGFGSDYWTANLVSQVKFSQALTLLRNEQIKQDANMDLGVFVEIGPHSALRGPSRQTLTQEAAKKYKFEYFSALVRNTDAAKSTLTLVGKLFELGLEVDMAAVLTMSDKTKPEIIRDLKLYPWDLAPFWRESRLSKSHRFRQFPHHDLLGLFDPASTTHEPRWRYFIKLDSLPWLRGHMVEGFTLYPGAGYLTMAIEAAKQLVIMRGLKKPVAKFVLRNVEISKAIILSEPDESSSGEVEVQLSMSAANQYDGNRWESFRIRSYNADGSWSEHCSGEITVEHEAGEPDEVEGTREVELRKEEAIRFLAISQQSCDTDMTKSEFYDFASLTGNEFSGAFTPIVSARYGKNRGVFVICTPDIAPLMPHRSFRPHSIHPTTLDATQQINAVLFKKYVTNAACVPTKIPLLEISASLSTTAGNILTGAMQIEADGPKASKGEGWVFQKDPDGHLSPVIRLLVNLRAIGETREEENQPFVQDAVNRLDWNLDADFMINTSFHQVLSSTLGLEETTTYGFEGTKVSVQETDKEYLVTDQASSIWFRDAVRFVEESNAGVVTPQQVKFFGWIKRWLSSDYCRQITSGLTAEEEKGILQSIESSETSAQLQLPARVGKALPRILTGETQPLDVMLEGNLLSRYYESGILVGPYEAVVAYLKILTFKNPCLRILEAGAGTGGCTKWLFRGLSGQNGAVGFPVEKYTFTDVSSAFFEDARQTFAEWEDVMEFRTLDVDADPIEQGFEPGSYDVVVAANVLHATRKIDVTISRARKLLKPGGSLVLIEIEPRGAAFGLVAGSLTGWWAPQDDFRVDSPLLFRNQWQDVLARNGFGGIHLSWECMMVAKAEPSPSNGTYSQHSVVLIRDGVDNHVAKTAAEFASRNTDIKECLWEQVNVQEDSLYLVFDSAEKHLLLEPQPQLFETVNALLSAKCRVLWVLLQDSPDPAISAYKGLVNAFIRVLRRESNNTGIVSLDFRQPALCPEMTAKVVADVVQKRFWPAKEDTPSLEPEFAYEDGRVLIPRVKPDSEFLQWARRRMELGATEETETALYQGDRVLKAEVGTPGLLSSLRFVDHDMLAALGPSQIMVKADAHGLNYKDVSLALSQRGPGAHMAGEVAGVVTAVGDDMRNLYQVGDRVMGFGSQPFSNLSRVHGHQAHKTPGWMSTTVAASISHAYVTAYHCIMGIARLERDQSILIQAASGGVGQAAIQLAQHVGAAIFCTVSTAAKRKLIMDDYGIPENQIFSSQKRSLKQGIMRLTNGEGVDLVLNSSAGEALRDSLDCVKPLGTFIELGKSEMQQGSQLSMAAFNRSITFHVFDLETLSARDPRRVYRMLGDIISLLESKALRPIHPITSYPVNQIEDAFRFLGSRKHTGKVVLQVEPMSIVKCLPSKPLPLRARKDGTYVAAGGLGDLTSRICVFLASRGAGHVVSLSRRAIDDETKHKYTTAVREHGGELHILQCDITDEESMKRAASYCSKLPPVRGVVNGALVLRDRTFAQMTIEQWKLPLQPKVFGTLKLDKYFASPDLAFFLTLSSVVAVVGKAGQSNYAAGNGFQDAFALAHAGHPHTHYISVNVGAVSVDAHGAPKEAEQGDMSIGGMRASLRQNSVMDISFDEFFANIEYAMAGIARDHHRHQTIQGVTYQSMLNANDEFLLENPIFSQLAHSQRKQAVGATQADKVDLKKALGCAKMMEEAEQLIRDATLTKFAVFLDQPIDDIRVDQSLATIGLDSLVNIELKNWMVRTFQVSLQTSELSGAGSILALAATVASRSKLIPDDIRQSRPQAVTTQADNGKVPKNGQLEPNHSFYCCRAT</sequence>
<comment type="caution">
    <text evidence="13">The sequence shown here is derived from an EMBL/GenBank/DDBJ whole genome shotgun (WGS) entry which is preliminary data.</text>
</comment>
<feature type="domain" description="Ketosynthase family 3 (KS3)" evidence="11">
    <location>
        <begin position="8"/>
        <end position="436"/>
    </location>
</feature>
<dbReference type="Proteomes" id="UP000191408">
    <property type="component" value="Unassembled WGS sequence"/>
</dbReference>
<dbReference type="PROSITE" id="PS52004">
    <property type="entry name" value="KS3_2"/>
    <property type="match status" value="1"/>
</dbReference>
<dbReference type="Pfam" id="PF00109">
    <property type="entry name" value="ketoacyl-synt"/>
    <property type="match status" value="1"/>
</dbReference>
<dbReference type="InterPro" id="IPR036736">
    <property type="entry name" value="ACP-like_sf"/>
</dbReference>
<dbReference type="InterPro" id="IPR057326">
    <property type="entry name" value="KR_dom"/>
</dbReference>
<dbReference type="InterPro" id="IPR054514">
    <property type="entry name" value="RhiE-like_linker"/>
</dbReference>
<evidence type="ECO:0000256" key="8">
    <source>
        <dbReference type="PROSITE-ProRule" id="PRU01363"/>
    </source>
</evidence>
<dbReference type="SUPFAM" id="SSF51735">
    <property type="entry name" value="NAD(P)-binding Rossmann-fold domains"/>
    <property type="match status" value="2"/>
</dbReference>
<keyword evidence="14" id="KW-1185">Reference proteome</keyword>
<dbReference type="Gene3D" id="3.40.366.10">
    <property type="entry name" value="Malonyl-Coenzyme A Acyl Carrier Protein, domain 2"/>
    <property type="match status" value="1"/>
</dbReference>
<dbReference type="InterPro" id="IPR013154">
    <property type="entry name" value="ADH-like_N"/>
</dbReference>
<name>A0A1V6NNQ4_PENPO</name>
<keyword evidence="3" id="KW-0808">Transferase</keyword>
<dbReference type="SMART" id="SM00822">
    <property type="entry name" value="PKS_KR"/>
    <property type="match status" value="1"/>
</dbReference>
<dbReference type="InterPro" id="IPR020841">
    <property type="entry name" value="PKS_Beta-ketoAc_synthase_dom"/>
</dbReference>
<dbReference type="InterPro" id="IPR020843">
    <property type="entry name" value="ER"/>
</dbReference>
<dbReference type="Pfam" id="PF00698">
    <property type="entry name" value="Acyl_transf_1"/>
    <property type="match status" value="1"/>
</dbReference>
<dbReference type="Gene3D" id="3.40.50.150">
    <property type="entry name" value="Vaccinia Virus protein VP39"/>
    <property type="match status" value="1"/>
</dbReference>
<dbReference type="Pfam" id="PF13602">
    <property type="entry name" value="ADH_zinc_N_2"/>
    <property type="match status" value="1"/>
</dbReference>
<feature type="domain" description="PKS/mFAS DH" evidence="12">
    <location>
        <begin position="980"/>
        <end position="1303"/>
    </location>
</feature>
<dbReference type="SUPFAM" id="SSF50129">
    <property type="entry name" value="GroES-like"/>
    <property type="match status" value="1"/>
</dbReference>
<dbReference type="GO" id="GO:0016491">
    <property type="term" value="F:oxidoreductase activity"/>
    <property type="evidence" value="ECO:0007669"/>
    <property type="project" value="InterPro"/>
</dbReference>
<dbReference type="Pfam" id="PF16197">
    <property type="entry name" value="KAsynt_C_assoc"/>
    <property type="match status" value="1"/>
</dbReference>
<dbReference type="InterPro" id="IPR020807">
    <property type="entry name" value="PKS_DH"/>
</dbReference>
<dbReference type="InterPro" id="IPR009081">
    <property type="entry name" value="PP-bd_ACP"/>
</dbReference>
<keyword evidence="6" id="KW-0511">Multifunctional enzyme</keyword>
<dbReference type="Gene3D" id="3.30.70.3290">
    <property type="match status" value="1"/>
</dbReference>
<dbReference type="Pfam" id="PF21089">
    <property type="entry name" value="PKS_DH_N"/>
    <property type="match status" value="1"/>
</dbReference>
<evidence type="ECO:0000259" key="12">
    <source>
        <dbReference type="PROSITE" id="PS52019"/>
    </source>
</evidence>
<evidence type="ECO:0000313" key="14">
    <source>
        <dbReference type="Proteomes" id="UP000191408"/>
    </source>
</evidence>
<dbReference type="EMBL" id="MDYM01000005">
    <property type="protein sequence ID" value="OQD66219.1"/>
    <property type="molecule type" value="Genomic_DNA"/>
</dbReference>
<dbReference type="SMART" id="SM00826">
    <property type="entry name" value="PKS_DH"/>
    <property type="match status" value="1"/>
</dbReference>
<dbReference type="InterPro" id="IPR014030">
    <property type="entry name" value="Ketoacyl_synth_N"/>
</dbReference>
<dbReference type="SMART" id="SM00827">
    <property type="entry name" value="PKS_AT"/>
    <property type="match status" value="1"/>
</dbReference>
<dbReference type="SUPFAM" id="SSF55048">
    <property type="entry name" value="Probable ACP-binding domain of malonyl-CoA ACP transacylase"/>
    <property type="match status" value="1"/>
</dbReference>
<accession>A0A1V6NNQ4</accession>
<dbReference type="Gene3D" id="3.40.47.10">
    <property type="match status" value="1"/>
</dbReference>